<feature type="domain" description="Spatacsin C-terminal" evidence="1">
    <location>
        <begin position="1500"/>
        <end position="1796"/>
    </location>
</feature>
<dbReference type="GO" id="GO:0008088">
    <property type="term" value="P:axo-dendritic transport"/>
    <property type="evidence" value="ECO:0007669"/>
    <property type="project" value="TreeGrafter"/>
</dbReference>
<dbReference type="GO" id="GO:0005737">
    <property type="term" value="C:cytoplasm"/>
    <property type="evidence" value="ECO:0007669"/>
    <property type="project" value="TreeGrafter"/>
</dbReference>
<dbReference type="PANTHER" id="PTHR13650:SF0">
    <property type="entry name" value="SPATACSIN"/>
    <property type="match status" value="1"/>
</dbReference>
<evidence type="ECO:0000313" key="2">
    <source>
        <dbReference type="EMBL" id="KAK3917365.1"/>
    </source>
</evidence>
<dbReference type="EMBL" id="JAHWGI010000723">
    <property type="protein sequence ID" value="KAK3917365.1"/>
    <property type="molecule type" value="Genomic_DNA"/>
</dbReference>
<sequence>MIPLPQLLDGLSRGRLEVLQNALTSHRKAFRSEFVRFLVGGVTTLAEEHVARMAVLFETILNHLKTCDKSSPFSNNVLKLTIDHINEVIVELEVVKLAANSISIQQKNAVLELLHFNLNILKNLTKDFITHQSLPAKKQVFPVAQRYGSTNASSSLSSVSSKSDEEVVQQALLNYDSLVFAKELLSSRGQRSASEVNEFVQSVADAYIIELLKKKQIEVAKDVIYNTNRDIWQSLKNICLETVDSSIRDYIAFELNSIGLLEPAEIDTWKFLILIEGVIKGTEISVRLSEARFKIQTVNNEGNQMEISLSALLNLPSIASVKTPLLIDLYFRTSNRTLESMLDKENCWSYLLCSNQVGKLIKWIDAACSEYTGLKQLDRLSTFLSSWNLTQSMIDEIQKCGCSIRTQETVLDYLSKYGLYSIEESQNIQKVLLRAVRTSQVFNISKPNFIENFVKFCLDSSIPDLLVSCDIMTESQTSPLLKLYSKFQALKDKPLSKRSLCDCIKYCANYLNLPETQQWISLAYLLLADKTVKEALNEIPALENDDQLNARTILSQHPQLEYFLTSGAKKSYSQDITLLNLLKQRFSSTSNYSILKHQSLSSMFKDESEISEIDFSHEPTILLYGHPETLDFKYYLKQGRPCHASMLFFSDAIKSFGRPSRKLMKKAVFSSHELAYQNASNQMITASCIAFLEILGESSFGLRTHLATIHQINSILASSKNCSDSIEFQFLFTSEEKPSHPLEVYDLLQSSLPLDLFMQGLAVQFANLHKLPLPRRFLKHCGQRNDWINFLLFCQIYCYPTYIVKASVKYFESSALKEHLSSFLSRSSKASSDSARQRSGARFLPNDTPGVKDLEQLSFAVQGSPPIPTAILNSCTRDSLFGALLAAHNCTDPVEALLHMCVELPCPVLAVLADFYQVNAEAQLVAWLASWFSKEERVDYECWQQNEPWPPYMVELLLLKSLEISCTNLLTGFQIFMPEHPLVFLLNMLDGLLSQNKTTNEKSLMLFRDSCTTLDSRNGQWSLSQSTFVIDIGRKLIIRALECLPFISHKIRLLEMVSSANFSLDLEGFDWLKLLSVFNILEPLGVDIDVKNYVRDSALEIKRCSEKLLELELYGEAAALSEKSFLIEEQTSKFHRSMNSKYPDMREFFKDCSSSFEKCNIEPFAAFNFFQKCSLDLIKNEDRWRAMYHAREWLKRSVADSPDIDRTDLVVETELELWRWCLCDNSKIIFQVLTEELHSSPLNMLCTKELARSFKFSDQFHKCNETCKTLNCSSHLLDCLLDIGDLIAASHVQKLIQLNHQDFEILEACINLVEEKISEKDIPLEWGKKFGLNFDSNDHPLVCDLTVDQIETPEQVFSHERKTGISGDSLSKRTRILTLIQTLCKRLQHGSETGKQLVSCYRLSINLGLSYNEIILVNDPLKLLRSAVSQNSRGDYSVAADIMVALRMSPQERSMFLSREIIAAISKGPPPGSAKVFLLWGHDLEQHFRHILELVPDPSLLGNELMIMVSKLSILEKHTPRAVLNTAVELLVRAHDCYAASCHMEGITQVLRTVSSFAAVLKSRSEWALLVRLLTGIQRYTEMKYIFKILKESDHFEFLLRKDSFKPLSFKIALLDWLQRECPDDTELLKMTAAHFAMHEQEAALWQKEGNSCINNIVQSGLQNNAKTKQGLQTAMEDFSHAAECYIQADMLNHAMTCAHQAELIALQIFLLSSTLTGTILRVLMLDSKSVARLIVSTLSFSQALIVARAYNHRADWAAALFYHCVSPGLSCKEYFHAWSSCMELTPSIVQSIAYRLQRTSAVTREMNANMKWLLGHVKDMDVRYKIASELGLKDMVESLLDAPEVAYLKDTVWQSGFKK</sequence>
<evidence type="ECO:0000259" key="1">
    <source>
        <dbReference type="Pfam" id="PF14649"/>
    </source>
</evidence>
<dbReference type="Proteomes" id="UP001219518">
    <property type="component" value="Unassembled WGS sequence"/>
</dbReference>
<name>A0AAE1H9S1_9NEOP</name>
<dbReference type="GO" id="GO:0007409">
    <property type="term" value="P:axonogenesis"/>
    <property type="evidence" value="ECO:0007669"/>
    <property type="project" value="TreeGrafter"/>
</dbReference>
<keyword evidence="3" id="KW-1185">Reference proteome</keyword>
<dbReference type="GO" id="GO:0030425">
    <property type="term" value="C:dendrite"/>
    <property type="evidence" value="ECO:0007669"/>
    <property type="project" value="TreeGrafter"/>
</dbReference>
<organism evidence="2 3">
    <name type="scientific">Frankliniella fusca</name>
    <dbReference type="NCBI Taxonomy" id="407009"/>
    <lineage>
        <taxon>Eukaryota</taxon>
        <taxon>Metazoa</taxon>
        <taxon>Ecdysozoa</taxon>
        <taxon>Arthropoda</taxon>
        <taxon>Hexapoda</taxon>
        <taxon>Insecta</taxon>
        <taxon>Pterygota</taxon>
        <taxon>Neoptera</taxon>
        <taxon>Paraneoptera</taxon>
        <taxon>Thysanoptera</taxon>
        <taxon>Terebrantia</taxon>
        <taxon>Thripoidea</taxon>
        <taxon>Thripidae</taxon>
        <taxon>Frankliniella</taxon>
    </lineage>
</organism>
<dbReference type="GO" id="GO:0048489">
    <property type="term" value="P:synaptic vesicle transport"/>
    <property type="evidence" value="ECO:0007669"/>
    <property type="project" value="TreeGrafter"/>
</dbReference>
<accession>A0AAE1H9S1</accession>
<proteinExistence type="predicted"/>
<dbReference type="InterPro" id="IPR028103">
    <property type="entry name" value="Spatacsin"/>
</dbReference>
<evidence type="ECO:0000313" key="3">
    <source>
        <dbReference type="Proteomes" id="UP001219518"/>
    </source>
</evidence>
<dbReference type="GO" id="GO:0030424">
    <property type="term" value="C:axon"/>
    <property type="evidence" value="ECO:0007669"/>
    <property type="project" value="TreeGrafter"/>
</dbReference>
<gene>
    <name evidence="2" type="ORF">KUF71_006896</name>
</gene>
<reference evidence="2" key="2">
    <citation type="journal article" date="2023" name="BMC Genomics">
        <title>Pest status, molecular evolution, and epigenetic factors derived from the genome assembly of Frankliniella fusca, a thysanopteran phytovirus vector.</title>
        <authorList>
            <person name="Catto M.A."/>
            <person name="Labadie P.E."/>
            <person name="Jacobson A.L."/>
            <person name="Kennedy G.G."/>
            <person name="Srinivasan R."/>
            <person name="Hunt B.G."/>
        </authorList>
    </citation>
    <scope>NUCLEOTIDE SEQUENCE</scope>
    <source>
        <strain evidence="2">PL_HMW_Pooled</strain>
    </source>
</reference>
<dbReference type="PANTHER" id="PTHR13650">
    <property type="entry name" value="SPATACSIN"/>
    <property type="match status" value="1"/>
</dbReference>
<reference evidence="2" key="1">
    <citation type="submission" date="2021-07" db="EMBL/GenBank/DDBJ databases">
        <authorList>
            <person name="Catto M.A."/>
            <person name="Jacobson A."/>
            <person name="Kennedy G."/>
            <person name="Labadie P."/>
            <person name="Hunt B.G."/>
            <person name="Srinivasan R."/>
        </authorList>
    </citation>
    <scope>NUCLEOTIDE SEQUENCE</scope>
    <source>
        <strain evidence="2">PL_HMW_Pooled</strain>
        <tissue evidence="2">Head</tissue>
    </source>
</reference>
<comment type="caution">
    <text evidence="2">The sequence shown here is derived from an EMBL/GenBank/DDBJ whole genome shotgun (WGS) entry which is preliminary data.</text>
</comment>
<dbReference type="GO" id="GO:0045202">
    <property type="term" value="C:synapse"/>
    <property type="evidence" value="ECO:0007669"/>
    <property type="project" value="TreeGrafter"/>
</dbReference>
<dbReference type="InterPro" id="IPR028107">
    <property type="entry name" value="Spatacsin_C_dom"/>
</dbReference>
<dbReference type="GO" id="GO:0007268">
    <property type="term" value="P:chemical synaptic transmission"/>
    <property type="evidence" value="ECO:0007669"/>
    <property type="project" value="TreeGrafter"/>
</dbReference>
<dbReference type="Pfam" id="PF14649">
    <property type="entry name" value="Spatacsin_C"/>
    <property type="match status" value="1"/>
</dbReference>
<protein>
    <submittedName>
        <fullName evidence="2">Spatacsin</fullName>
    </submittedName>
</protein>